<dbReference type="GO" id="GO:0003700">
    <property type="term" value="F:DNA-binding transcription factor activity"/>
    <property type="evidence" value="ECO:0007669"/>
    <property type="project" value="TreeGrafter"/>
</dbReference>
<evidence type="ECO:0000259" key="6">
    <source>
        <dbReference type="PROSITE" id="PS50977"/>
    </source>
</evidence>
<feature type="DNA-binding region" description="H-T-H motif" evidence="5">
    <location>
        <begin position="28"/>
        <end position="47"/>
    </location>
</feature>
<dbReference type="PANTHER" id="PTHR30055:SF151">
    <property type="entry name" value="TRANSCRIPTIONAL REGULATORY PROTEIN"/>
    <property type="match status" value="1"/>
</dbReference>
<keyword evidence="4" id="KW-0804">Transcription</keyword>
<sequence length="207" mass="22537">MDTMLLRKANVVDGALALLDDTGLDGLTMRRLGEALGVRAGALYRHFPSKHALLDAMAERIMESIDLTLKPGPWNEQGLTLASRLRQALLRHRDGARVVAGSYTTEAHTILFGNTAAALLREAGLPSRQAAWAVAAVSQYVIGHTIEEQARADLVNDGSWPKKMDAFAELADDVALSAFDSDQQERFAYGLQLLLNGIRHELTTSSQ</sequence>
<dbReference type="AlphaFoldDB" id="A0A6N9U909"/>
<dbReference type="InterPro" id="IPR001647">
    <property type="entry name" value="HTH_TetR"/>
</dbReference>
<feature type="domain" description="HTH tetR-type" evidence="6">
    <location>
        <begin position="5"/>
        <end position="65"/>
    </location>
</feature>
<comment type="caution">
    <text evidence="7">The sequence shown here is derived from an EMBL/GenBank/DDBJ whole genome shotgun (WGS) entry which is preliminary data.</text>
</comment>
<evidence type="ECO:0000256" key="1">
    <source>
        <dbReference type="ARBA" id="ARBA00022491"/>
    </source>
</evidence>
<protein>
    <submittedName>
        <fullName evidence="7">TetR family transcriptional regulator</fullName>
    </submittedName>
</protein>
<reference evidence="7 8" key="1">
    <citation type="submission" date="2020-01" db="EMBL/GenBank/DDBJ databases">
        <title>Insect and environment-associated Actinomycetes.</title>
        <authorList>
            <person name="Currrie C."/>
            <person name="Chevrette M."/>
            <person name="Carlson C."/>
            <person name="Stubbendieck R."/>
            <person name="Wendt-Pienkowski E."/>
        </authorList>
    </citation>
    <scope>NUCLEOTIDE SEQUENCE [LARGE SCALE GENOMIC DNA]</scope>
    <source>
        <strain evidence="7 8">SID11342</strain>
    </source>
</reference>
<dbReference type="PRINTS" id="PR00400">
    <property type="entry name" value="TETREPRESSOR"/>
</dbReference>
<evidence type="ECO:0000256" key="5">
    <source>
        <dbReference type="PROSITE-ProRule" id="PRU00335"/>
    </source>
</evidence>
<dbReference type="Proteomes" id="UP000471293">
    <property type="component" value="Unassembled WGS sequence"/>
</dbReference>
<dbReference type="PROSITE" id="PS50977">
    <property type="entry name" value="HTH_TETR_2"/>
    <property type="match status" value="1"/>
</dbReference>
<dbReference type="Pfam" id="PF00440">
    <property type="entry name" value="TetR_N"/>
    <property type="match status" value="1"/>
</dbReference>
<dbReference type="PANTHER" id="PTHR30055">
    <property type="entry name" value="HTH-TYPE TRANSCRIPTIONAL REGULATOR RUTR"/>
    <property type="match status" value="1"/>
</dbReference>
<keyword evidence="1" id="KW-0678">Repressor</keyword>
<evidence type="ECO:0000313" key="8">
    <source>
        <dbReference type="Proteomes" id="UP000471293"/>
    </source>
</evidence>
<accession>A0A6N9U909</accession>
<dbReference type="SUPFAM" id="SSF46689">
    <property type="entry name" value="Homeodomain-like"/>
    <property type="match status" value="1"/>
</dbReference>
<dbReference type="InterPro" id="IPR004111">
    <property type="entry name" value="Repressor_TetR_C"/>
</dbReference>
<keyword evidence="3 5" id="KW-0238">DNA-binding</keyword>
<dbReference type="GO" id="GO:0000976">
    <property type="term" value="F:transcription cis-regulatory region binding"/>
    <property type="evidence" value="ECO:0007669"/>
    <property type="project" value="TreeGrafter"/>
</dbReference>
<dbReference type="GO" id="GO:0046677">
    <property type="term" value="P:response to antibiotic"/>
    <property type="evidence" value="ECO:0007669"/>
    <property type="project" value="InterPro"/>
</dbReference>
<gene>
    <name evidence="7" type="ORF">G3I29_24000</name>
</gene>
<dbReference type="SUPFAM" id="SSF48498">
    <property type="entry name" value="Tetracyclin repressor-like, C-terminal domain"/>
    <property type="match status" value="1"/>
</dbReference>
<dbReference type="InterPro" id="IPR036271">
    <property type="entry name" value="Tet_transcr_reg_TetR-rel_C_sf"/>
</dbReference>
<evidence type="ECO:0000256" key="2">
    <source>
        <dbReference type="ARBA" id="ARBA00023015"/>
    </source>
</evidence>
<evidence type="ECO:0000313" key="7">
    <source>
        <dbReference type="EMBL" id="NEA18513.1"/>
    </source>
</evidence>
<dbReference type="Gene3D" id="1.10.357.10">
    <property type="entry name" value="Tetracycline Repressor, domain 2"/>
    <property type="match status" value="1"/>
</dbReference>
<dbReference type="EMBL" id="JAAGLQ010000519">
    <property type="protein sequence ID" value="NEA18513.1"/>
    <property type="molecule type" value="Genomic_DNA"/>
</dbReference>
<keyword evidence="2" id="KW-0805">Transcription regulation</keyword>
<dbReference type="InterPro" id="IPR050109">
    <property type="entry name" value="HTH-type_TetR-like_transc_reg"/>
</dbReference>
<dbReference type="PRINTS" id="PR00455">
    <property type="entry name" value="HTHTETR"/>
</dbReference>
<evidence type="ECO:0000256" key="3">
    <source>
        <dbReference type="ARBA" id="ARBA00023125"/>
    </source>
</evidence>
<proteinExistence type="predicted"/>
<evidence type="ECO:0000256" key="4">
    <source>
        <dbReference type="ARBA" id="ARBA00023163"/>
    </source>
</evidence>
<dbReference type="GO" id="GO:0045892">
    <property type="term" value="P:negative regulation of DNA-templated transcription"/>
    <property type="evidence" value="ECO:0007669"/>
    <property type="project" value="InterPro"/>
</dbReference>
<dbReference type="Gene3D" id="1.10.10.60">
    <property type="entry name" value="Homeodomain-like"/>
    <property type="match status" value="1"/>
</dbReference>
<dbReference type="InterPro" id="IPR009057">
    <property type="entry name" value="Homeodomain-like_sf"/>
</dbReference>
<name>A0A6N9U909_STRHA</name>
<dbReference type="Pfam" id="PF02909">
    <property type="entry name" value="TetR_C_1"/>
    <property type="match status" value="1"/>
</dbReference>
<organism evidence="7 8">
    <name type="scientific">Streptomyces halstedii</name>
    <dbReference type="NCBI Taxonomy" id="1944"/>
    <lineage>
        <taxon>Bacteria</taxon>
        <taxon>Bacillati</taxon>
        <taxon>Actinomycetota</taxon>
        <taxon>Actinomycetes</taxon>
        <taxon>Kitasatosporales</taxon>
        <taxon>Streptomycetaceae</taxon>
        <taxon>Streptomyces</taxon>
    </lineage>
</organism>
<dbReference type="InterPro" id="IPR003012">
    <property type="entry name" value="Tet_transcr_reg_TetR"/>
</dbReference>